<dbReference type="EMBL" id="NIOF01000001">
    <property type="protein sequence ID" value="OWQ93555.1"/>
    <property type="molecule type" value="Genomic_DNA"/>
</dbReference>
<evidence type="ECO:0000313" key="2">
    <source>
        <dbReference type="Proteomes" id="UP000197468"/>
    </source>
</evidence>
<proteinExistence type="predicted"/>
<protein>
    <submittedName>
        <fullName evidence="1">Uncharacterized protein</fullName>
    </submittedName>
</protein>
<evidence type="ECO:0000313" key="1">
    <source>
        <dbReference type="EMBL" id="OWQ93555.1"/>
    </source>
</evidence>
<keyword evidence="2" id="KW-1185">Reference proteome</keyword>
<gene>
    <name evidence="1" type="ORF">CDN99_03580</name>
</gene>
<name>A0A246JLU3_9BURK</name>
<comment type="caution">
    <text evidence="1">The sequence shown here is derived from an EMBL/GenBank/DDBJ whole genome shotgun (WGS) entry which is preliminary data.</text>
</comment>
<organism evidence="1 2">
    <name type="scientific">Roseateles aquatilis</name>
    <dbReference type="NCBI Taxonomy" id="431061"/>
    <lineage>
        <taxon>Bacteria</taxon>
        <taxon>Pseudomonadati</taxon>
        <taxon>Pseudomonadota</taxon>
        <taxon>Betaproteobacteria</taxon>
        <taxon>Burkholderiales</taxon>
        <taxon>Sphaerotilaceae</taxon>
        <taxon>Roseateles</taxon>
    </lineage>
</organism>
<reference evidence="1 2" key="1">
    <citation type="journal article" date="2008" name="Int. J. Syst. Evol. Microbiol.">
        <title>Description of Roseateles aquatilis sp. nov. and Roseateles terrae sp. nov., in the class Betaproteobacteria, and emended description of the genus Roseateles.</title>
        <authorList>
            <person name="Gomila M."/>
            <person name="Bowien B."/>
            <person name="Falsen E."/>
            <person name="Moore E.R."/>
            <person name="Lalucat J."/>
        </authorList>
    </citation>
    <scope>NUCLEOTIDE SEQUENCE [LARGE SCALE GENOMIC DNA]</scope>
    <source>
        <strain evidence="1 2">CCUG 48205</strain>
    </source>
</reference>
<dbReference type="AlphaFoldDB" id="A0A246JLU3"/>
<dbReference type="Proteomes" id="UP000197468">
    <property type="component" value="Unassembled WGS sequence"/>
</dbReference>
<accession>A0A246JLU3</accession>
<sequence>MARAMTLYKEAIKTGAANGGELNETLEGAFGELPAETPFMRALVDTAKRIVLIDLRHAMQQD</sequence>